<evidence type="ECO:0000313" key="3">
    <source>
        <dbReference type="Proteomes" id="UP000828390"/>
    </source>
</evidence>
<proteinExistence type="predicted"/>
<evidence type="ECO:0000256" key="1">
    <source>
        <dbReference type="SAM" id="MobiDB-lite"/>
    </source>
</evidence>
<feature type="region of interest" description="Disordered" evidence="1">
    <location>
        <begin position="1"/>
        <end position="48"/>
    </location>
</feature>
<reference evidence="2" key="2">
    <citation type="submission" date="2020-11" db="EMBL/GenBank/DDBJ databases">
        <authorList>
            <person name="McCartney M.A."/>
            <person name="Auch B."/>
            <person name="Kono T."/>
            <person name="Mallez S."/>
            <person name="Becker A."/>
            <person name="Gohl D.M."/>
            <person name="Silverstein K.A.T."/>
            <person name="Koren S."/>
            <person name="Bechman K.B."/>
            <person name="Herman A."/>
            <person name="Abrahante J.E."/>
            <person name="Garbe J."/>
        </authorList>
    </citation>
    <scope>NUCLEOTIDE SEQUENCE</scope>
    <source>
        <strain evidence="2">Duluth1</strain>
        <tissue evidence="2">Whole animal</tissue>
    </source>
</reference>
<accession>A0A9D3Y3E6</accession>
<feature type="compositionally biased region" description="Polar residues" evidence="1">
    <location>
        <begin position="28"/>
        <end position="48"/>
    </location>
</feature>
<keyword evidence="3" id="KW-1185">Reference proteome</keyword>
<evidence type="ECO:0000313" key="2">
    <source>
        <dbReference type="EMBL" id="KAH3691217.1"/>
    </source>
</evidence>
<dbReference type="AlphaFoldDB" id="A0A9D3Y3E6"/>
<comment type="caution">
    <text evidence="2">The sequence shown here is derived from an EMBL/GenBank/DDBJ whole genome shotgun (WGS) entry which is preliminary data.</text>
</comment>
<name>A0A9D3Y3E6_DREPO</name>
<feature type="compositionally biased region" description="Polar residues" evidence="1">
    <location>
        <begin position="1"/>
        <end position="11"/>
    </location>
</feature>
<reference evidence="2" key="1">
    <citation type="journal article" date="2019" name="bioRxiv">
        <title>The Genome of the Zebra Mussel, Dreissena polymorpha: A Resource for Invasive Species Research.</title>
        <authorList>
            <person name="McCartney M.A."/>
            <person name="Auch B."/>
            <person name="Kono T."/>
            <person name="Mallez S."/>
            <person name="Zhang Y."/>
            <person name="Obille A."/>
            <person name="Becker A."/>
            <person name="Abrahante J.E."/>
            <person name="Garbe J."/>
            <person name="Badalamenti J.P."/>
            <person name="Herman A."/>
            <person name="Mangelson H."/>
            <person name="Liachko I."/>
            <person name="Sullivan S."/>
            <person name="Sone E.D."/>
            <person name="Koren S."/>
            <person name="Silverstein K.A.T."/>
            <person name="Beckman K.B."/>
            <person name="Gohl D.M."/>
        </authorList>
    </citation>
    <scope>NUCLEOTIDE SEQUENCE</scope>
    <source>
        <strain evidence="2">Duluth1</strain>
        <tissue evidence="2">Whole animal</tissue>
    </source>
</reference>
<dbReference type="Proteomes" id="UP000828390">
    <property type="component" value="Unassembled WGS sequence"/>
</dbReference>
<gene>
    <name evidence="2" type="ORF">DPMN_193163</name>
</gene>
<dbReference type="EMBL" id="JAIWYP010000041">
    <property type="protein sequence ID" value="KAH3691217.1"/>
    <property type="molecule type" value="Genomic_DNA"/>
</dbReference>
<organism evidence="2 3">
    <name type="scientific">Dreissena polymorpha</name>
    <name type="common">Zebra mussel</name>
    <name type="synonym">Mytilus polymorpha</name>
    <dbReference type="NCBI Taxonomy" id="45954"/>
    <lineage>
        <taxon>Eukaryota</taxon>
        <taxon>Metazoa</taxon>
        <taxon>Spiralia</taxon>
        <taxon>Lophotrochozoa</taxon>
        <taxon>Mollusca</taxon>
        <taxon>Bivalvia</taxon>
        <taxon>Autobranchia</taxon>
        <taxon>Heteroconchia</taxon>
        <taxon>Euheterodonta</taxon>
        <taxon>Imparidentia</taxon>
        <taxon>Neoheterodontei</taxon>
        <taxon>Myida</taxon>
        <taxon>Dreissenoidea</taxon>
        <taxon>Dreissenidae</taxon>
        <taxon>Dreissena</taxon>
    </lineage>
</organism>
<protein>
    <submittedName>
        <fullName evidence="2">Uncharacterized protein</fullName>
    </submittedName>
</protein>
<sequence length="122" mass="13209">MASMAQTVSTAQREKTTGSRSAIGKRLQSPSNSPGGQTPGNMQRSTEYNLTVNGNLAKKLEAANRTQSIECKVTGGDFVITADLTTVELLKTVLLKTNQGSKMKLPLIQHMINLERTWSCTP</sequence>